<accession>A0A3P3VNC2</accession>
<proteinExistence type="predicted"/>
<dbReference type="Proteomes" id="UP000280792">
    <property type="component" value="Unassembled WGS sequence"/>
</dbReference>
<name>A0A3P3VNC2_9GAMM</name>
<evidence type="ECO:0000256" key="2">
    <source>
        <dbReference type="SAM" id="MobiDB-lite"/>
    </source>
</evidence>
<feature type="coiled-coil region" evidence="1">
    <location>
        <begin position="29"/>
        <end position="56"/>
    </location>
</feature>
<keyword evidence="1" id="KW-0175">Coiled coil</keyword>
<evidence type="ECO:0000313" key="4">
    <source>
        <dbReference type="Proteomes" id="UP000280792"/>
    </source>
</evidence>
<sequence>MIPISHFNPYTLAPGTPNSPLFPQAGLSYEQSNALLDQLGDRLNEARDTREARKEAERTTLLGISHANLRQDQVDTYIRLMSEGEVRDRHTLVDYAYLRHKGITELTINVSPAEQETGLRPEPRGAQVEHYQSPEPASAPGGLVDLRA</sequence>
<protein>
    <submittedName>
        <fullName evidence="3">Uncharacterized protein</fullName>
    </submittedName>
</protein>
<dbReference type="AlphaFoldDB" id="A0A3P3VNC2"/>
<evidence type="ECO:0000256" key="1">
    <source>
        <dbReference type="SAM" id="Coils"/>
    </source>
</evidence>
<reference evidence="3 4" key="2">
    <citation type="submission" date="2018-12" db="EMBL/GenBank/DDBJ databases">
        <title>Simiduia agarivorans gen. nov., sp. nov., a marine, agarolytic bacterium isolated from shallow coastal water from Keelung, Taiwan.</title>
        <authorList>
            <person name="Shieh W.Y."/>
        </authorList>
    </citation>
    <scope>NUCLEOTIDE SEQUENCE [LARGE SCALE GENOMIC DNA]</scope>
    <source>
        <strain evidence="3 4">GTF-13</strain>
    </source>
</reference>
<gene>
    <name evidence="3" type="ORF">D0544_02040</name>
</gene>
<reference evidence="3 4" key="1">
    <citation type="submission" date="2018-08" db="EMBL/GenBank/DDBJ databases">
        <authorList>
            <person name="Khan S.A."/>
        </authorList>
    </citation>
    <scope>NUCLEOTIDE SEQUENCE [LARGE SCALE GENOMIC DNA]</scope>
    <source>
        <strain evidence="3 4">GTF-13</strain>
    </source>
</reference>
<feature type="region of interest" description="Disordered" evidence="2">
    <location>
        <begin position="112"/>
        <end position="148"/>
    </location>
</feature>
<comment type="caution">
    <text evidence="3">The sequence shown here is derived from an EMBL/GenBank/DDBJ whole genome shotgun (WGS) entry which is preliminary data.</text>
</comment>
<dbReference type="EMBL" id="QWEZ01000001">
    <property type="protein sequence ID" value="RRJ83924.1"/>
    <property type="molecule type" value="Genomic_DNA"/>
</dbReference>
<organism evidence="3 4">
    <name type="scientific">Aestuariirhabdus litorea</name>
    <dbReference type="NCBI Taxonomy" id="2528527"/>
    <lineage>
        <taxon>Bacteria</taxon>
        <taxon>Pseudomonadati</taxon>
        <taxon>Pseudomonadota</taxon>
        <taxon>Gammaproteobacteria</taxon>
        <taxon>Oceanospirillales</taxon>
        <taxon>Aestuariirhabdaceae</taxon>
        <taxon>Aestuariirhabdus</taxon>
    </lineage>
</organism>
<keyword evidence="4" id="KW-1185">Reference proteome</keyword>
<evidence type="ECO:0000313" key="3">
    <source>
        <dbReference type="EMBL" id="RRJ83924.1"/>
    </source>
</evidence>